<comment type="caution">
    <text evidence="1">The sequence shown here is derived from an EMBL/GenBank/DDBJ whole genome shotgun (WGS) entry which is preliminary data.</text>
</comment>
<gene>
    <name evidence="1" type="ORF">A33Q_1031</name>
</gene>
<reference evidence="1 2" key="1">
    <citation type="journal article" date="2013" name="Genome Announc.">
        <title>Draft Genome Sequence of Indibacter alkaliphilus Strain LW1T, Isolated from Lonar Lake, a Haloalkaline Lake in the Buldana District of Maharashtra, India.</title>
        <authorList>
            <person name="Singh A."/>
            <person name="Kumar Jangir P."/>
            <person name="Sharma R."/>
            <person name="Singh A."/>
            <person name="Kumar Pinnaka A."/>
            <person name="Shivaji S."/>
        </authorList>
    </citation>
    <scope>NUCLEOTIDE SEQUENCE [LARGE SCALE GENOMIC DNA]</scope>
    <source>
        <strain evidence="2">CCUG 57479 / KCTC 22604 / LW1</strain>
    </source>
</reference>
<evidence type="ECO:0000313" key="2">
    <source>
        <dbReference type="Proteomes" id="UP000006073"/>
    </source>
</evidence>
<keyword evidence="2" id="KW-1185">Reference proteome</keyword>
<dbReference type="EMBL" id="ALWO02000023">
    <property type="protein sequence ID" value="EOZ98377.1"/>
    <property type="molecule type" value="Genomic_DNA"/>
</dbReference>
<name>S2DH80_INDAL</name>
<evidence type="ECO:0000313" key="1">
    <source>
        <dbReference type="EMBL" id="EOZ98377.1"/>
    </source>
</evidence>
<dbReference type="STRING" id="1189612.A33Q_1031"/>
<dbReference type="AlphaFoldDB" id="S2DH80"/>
<proteinExistence type="predicted"/>
<protein>
    <submittedName>
        <fullName evidence="1">Uncharacterized protein</fullName>
    </submittedName>
</protein>
<accession>S2DH80</accession>
<organism evidence="1 2">
    <name type="scientific">Indibacter alkaliphilus (strain CCUG 57479 / KCTC 22604 / LW1)</name>
    <dbReference type="NCBI Taxonomy" id="1189612"/>
    <lineage>
        <taxon>Bacteria</taxon>
        <taxon>Pseudomonadati</taxon>
        <taxon>Bacteroidota</taxon>
        <taxon>Cytophagia</taxon>
        <taxon>Cytophagales</taxon>
        <taxon>Cyclobacteriaceae</taxon>
    </lineage>
</organism>
<sequence length="61" mass="6927">MKPFISSLLSSILQQIENDYRTKLTQFGNLPSTLSLVVLTCKPESELITFMEGEISMVQFE</sequence>
<dbReference type="Proteomes" id="UP000006073">
    <property type="component" value="Unassembled WGS sequence"/>
</dbReference>